<dbReference type="KEGG" id="bmei:Spa11_17190"/>
<evidence type="ECO:0000313" key="2">
    <source>
        <dbReference type="Proteomes" id="UP000316426"/>
    </source>
</evidence>
<proteinExistence type="predicted"/>
<reference evidence="1 2" key="1">
    <citation type="submission" date="2019-02" db="EMBL/GenBank/DDBJ databases">
        <title>Deep-cultivation of Planctomycetes and their phenomic and genomic characterization uncovers novel biology.</title>
        <authorList>
            <person name="Wiegand S."/>
            <person name="Jogler M."/>
            <person name="Boedeker C."/>
            <person name="Pinto D."/>
            <person name="Vollmers J."/>
            <person name="Rivas-Marin E."/>
            <person name="Kohn T."/>
            <person name="Peeters S.H."/>
            <person name="Heuer A."/>
            <person name="Rast P."/>
            <person name="Oberbeckmann S."/>
            <person name="Bunk B."/>
            <person name="Jeske O."/>
            <person name="Meyerdierks A."/>
            <person name="Storesund J.E."/>
            <person name="Kallscheuer N."/>
            <person name="Luecker S."/>
            <person name="Lage O.M."/>
            <person name="Pohl T."/>
            <person name="Merkel B.J."/>
            <person name="Hornburger P."/>
            <person name="Mueller R.-W."/>
            <person name="Bruemmer F."/>
            <person name="Labrenz M."/>
            <person name="Spormann A.M."/>
            <person name="Op den Camp H."/>
            <person name="Overmann J."/>
            <person name="Amann R."/>
            <person name="Jetten M.S.M."/>
            <person name="Mascher T."/>
            <person name="Medema M.H."/>
            <person name="Devos D.P."/>
            <person name="Kaster A.-K."/>
            <person name="Ovreas L."/>
            <person name="Rohde M."/>
            <person name="Galperin M.Y."/>
            <person name="Jogler C."/>
        </authorList>
    </citation>
    <scope>NUCLEOTIDE SEQUENCE [LARGE SCALE GENOMIC DNA]</scope>
    <source>
        <strain evidence="1 2">Spa11</strain>
    </source>
</reference>
<evidence type="ECO:0000313" key="1">
    <source>
        <dbReference type="EMBL" id="QDV73521.1"/>
    </source>
</evidence>
<dbReference type="PANTHER" id="PTHR10443">
    <property type="entry name" value="MICROSOMAL DIPEPTIDASE"/>
    <property type="match status" value="1"/>
</dbReference>
<accession>A0A518K6U9</accession>
<dbReference type="CDD" id="cd01301">
    <property type="entry name" value="rDP_like"/>
    <property type="match status" value="1"/>
</dbReference>
<dbReference type="GO" id="GO:0070573">
    <property type="term" value="F:metallodipeptidase activity"/>
    <property type="evidence" value="ECO:0007669"/>
    <property type="project" value="InterPro"/>
</dbReference>
<sequence>MISYRVLRFLTGTALVCAAAMSNAEDREPIVVSDEALELHHSALMIDGHNDLPWEIRTKGSSDFSKIDIAQPQPRLQTDLPRAREGGLKCQFWSVWVPAELDGTGKALATTLEQIELVKLMVDRYPGDLELALTSDDIERIAGEGKIASLIGVEGGHCIEESLSTLRRLHELGARYMTLTHGNTISWADSGTDKPQHGGLTEFGKEVIREMNRLGMMVDISHVSVEVMHQALDTSTAPVIFSHSSSRAVADHPRNVPDDVLERLKEKDGVVMVNFFSAFVVPAAADNYAATFQIRRDLEAEGADEETIERKQREYRRANRMPRGSIHDLLDHIDHIAEVAGIEHVGIGSDFDGVSVLPEGLEDVACYPRITQGLLDRGYTPEEIRGVLGGNLLRVMRKVEAAKE</sequence>
<protein>
    <submittedName>
        <fullName evidence="1">Membrane dipeptidase (Peptidase family M19)</fullName>
    </submittedName>
</protein>
<dbReference type="InterPro" id="IPR008257">
    <property type="entry name" value="Pept_M19"/>
</dbReference>
<dbReference type="Pfam" id="PF01244">
    <property type="entry name" value="Peptidase_M19"/>
    <property type="match status" value="1"/>
</dbReference>
<dbReference type="PANTHER" id="PTHR10443:SF12">
    <property type="entry name" value="DIPEPTIDASE"/>
    <property type="match status" value="1"/>
</dbReference>
<dbReference type="Proteomes" id="UP000316426">
    <property type="component" value="Chromosome"/>
</dbReference>
<name>A0A518K6U9_9BACT</name>
<dbReference type="GO" id="GO:0006508">
    <property type="term" value="P:proteolysis"/>
    <property type="evidence" value="ECO:0007669"/>
    <property type="project" value="InterPro"/>
</dbReference>
<dbReference type="EMBL" id="CP036349">
    <property type="protein sequence ID" value="QDV73521.1"/>
    <property type="molecule type" value="Genomic_DNA"/>
</dbReference>
<organism evidence="1 2">
    <name type="scientific">Botrimarina mediterranea</name>
    <dbReference type="NCBI Taxonomy" id="2528022"/>
    <lineage>
        <taxon>Bacteria</taxon>
        <taxon>Pseudomonadati</taxon>
        <taxon>Planctomycetota</taxon>
        <taxon>Planctomycetia</taxon>
        <taxon>Pirellulales</taxon>
        <taxon>Lacipirellulaceae</taxon>
        <taxon>Botrimarina</taxon>
    </lineage>
</organism>
<keyword evidence="2" id="KW-1185">Reference proteome</keyword>
<dbReference type="AlphaFoldDB" id="A0A518K6U9"/>
<gene>
    <name evidence="1" type="ORF">Spa11_17190</name>
</gene>
<dbReference type="Gene3D" id="3.20.20.140">
    <property type="entry name" value="Metal-dependent hydrolases"/>
    <property type="match status" value="1"/>
</dbReference>
<dbReference type="InterPro" id="IPR032466">
    <property type="entry name" value="Metal_Hydrolase"/>
</dbReference>
<dbReference type="SUPFAM" id="SSF51556">
    <property type="entry name" value="Metallo-dependent hydrolases"/>
    <property type="match status" value="1"/>
</dbReference>
<dbReference type="PROSITE" id="PS51365">
    <property type="entry name" value="RENAL_DIPEPTIDASE_2"/>
    <property type="match status" value="1"/>
</dbReference>